<comment type="caution">
    <text evidence="2">The sequence shown here is derived from an EMBL/GenBank/DDBJ whole genome shotgun (WGS) entry which is preliminary data.</text>
</comment>
<protein>
    <submittedName>
        <fullName evidence="2">Uncharacterized protein</fullName>
    </submittedName>
</protein>
<dbReference type="EMBL" id="JBHTAI010000026">
    <property type="protein sequence ID" value="MFC7152820.1"/>
    <property type="molecule type" value="Genomic_DNA"/>
</dbReference>
<reference evidence="3" key="1">
    <citation type="journal article" date="2019" name="Int. J. Syst. Evol. Microbiol.">
        <title>The Global Catalogue of Microorganisms (GCM) 10K type strain sequencing project: providing services to taxonomists for standard genome sequencing and annotation.</title>
        <authorList>
            <consortium name="The Broad Institute Genomics Platform"/>
            <consortium name="The Broad Institute Genome Sequencing Center for Infectious Disease"/>
            <person name="Wu L."/>
            <person name="Ma J."/>
        </authorList>
    </citation>
    <scope>NUCLEOTIDE SEQUENCE [LARGE SCALE GENOMIC DNA]</scope>
    <source>
        <strain evidence="3">KCTC 12907</strain>
    </source>
</reference>
<name>A0ABW2FL70_9BACL</name>
<accession>A0ABW2FL70</accession>
<organism evidence="2 3">
    <name type="scientific">Cohnella cellulosilytica</name>
    <dbReference type="NCBI Taxonomy" id="986710"/>
    <lineage>
        <taxon>Bacteria</taxon>
        <taxon>Bacillati</taxon>
        <taxon>Bacillota</taxon>
        <taxon>Bacilli</taxon>
        <taxon>Bacillales</taxon>
        <taxon>Paenibacillaceae</taxon>
        <taxon>Cohnella</taxon>
    </lineage>
</organism>
<sequence>MKKESIFVFAILLALFFVTNNHLHSSFGDLVFEFFGISPWSKENHNGVHLPVVLGIILLIIGIIGTVKYYSPRHPKIRSRIFIFCVAFILLYPVATEKALFLLRHNSSGIRSIDILTEESRCSIRTVDDTVRANCSLTIFNYGNEEQLTIRPILLDASPDIVFEERTVSIIPHTKIGVGTELDGFQRKAADVQGNINRLGYEIEIDGKSKIFE</sequence>
<feature type="transmembrane region" description="Helical" evidence="1">
    <location>
        <begin position="81"/>
        <end position="103"/>
    </location>
</feature>
<keyword evidence="1" id="KW-0472">Membrane</keyword>
<feature type="transmembrane region" description="Helical" evidence="1">
    <location>
        <begin position="49"/>
        <end position="69"/>
    </location>
</feature>
<gene>
    <name evidence="2" type="ORF">ACFQMJ_30145</name>
</gene>
<dbReference type="Proteomes" id="UP001596378">
    <property type="component" value="Unassembled WGS sequence"/>
</dbReference>
<proteinExistence type="predicted"/>
<keyword evidence="1" id="KW-1133">Transmembrane helix</keyword>
<evidence type="ECO:0000313" key="3">
    <source>
        <dbReference type="Proteomes" id="UP001596378"/>
    </source>
</evidence>
<evidence type="ECO:0000313" key="2">
    <source>
        <dbReference type="EMBL" id="MFC7152820.1"/>
    </source>
</evidence>
<dbReference type="RefSeq" id="WP_378050957.1">
    <property type="nucleotide sequence ID" value="NZ_JBHMDN010000031.1"/>
</dbReference>
<keyword evidence="3" id="KW-1185">Reference proteome</keyword>
<evidence type="ECO:0000256" key="1">
    <source>
        <dbReference type="SAM" id="Phobius"/>
    </source>
</evidence>
<keyword evidence="1" id="KW-0812">Transmembrane</keyword>